<dbReference type="Proteomes" id="UP000198571">
    <property type="component" value="Unassembled WGS sequence"/>
</dbReference>
<dbReference type="AlphaFoldDB" id="A0A1H9P2F4"/>
<name>A0A1H9P2F4_9BACI</name>
<proteinExistence type="predicted"/>
<keyword evidence="3" id="KW-1185">Reference proteome</keyword>
<gene>
    <name evidence="2" type="ORF">SAMN05518684_101117</name>
</gene>
<evidence type="ECO:0000256" key="1">
    <source>
        <dbReference type="SAM" id="Phobius"/>
    </source>
</evidence>
<dbReference type="STRING" id="1601833.SAMN05518684_101117"/>
<keyword evidence="1" id="KW-0812">Transmembrane</keyword>
<keyword evidence="1" id="KW-1133">Transmembrane helix</keyword>
<evidence type="ECO:0000313" key="3">
    <source>
        <dbReference type="Proteomes" id="UP000198571"/>
    </source>
</evidence>
<keyword evidence="1" id="KW-0472">Membrane</keyword>
<dbReference type="EMBL" id="FOGT01000001">
    <property type="protein sequence ID" value="SER42358.1"/>
    <property type="molecule type" value="Genomic_DNA"/>
</dbReference>
<dbReference type="RefSeq" id="WP_093047066.1">
    <property type="nucleotide sequence ID" value="NZ_FOGT01000001.1"/>
</dbReference>
<sequence>MIQLTGAFLTIFCFLSTILLSRSFLIFLIKWSSKKKLVKLNKQVKDIYYSYEELTYFVSLPNRNPDIFQAPLSSFKAEPVFRSFIFPEIEGLRIYLKTTEGETHIAYMSSDKLRIPALDRFKHENLINEKEHQNMKLYILIHPVTKIAFIDEVYRQIRRDDRILIIDEPV</sequence>
<feature type="transmembrane region" description="Helical" evidence="1">
    <location>
        <begin position="6"/>
        <end position="29"/>
    </location>
</feature>
<organism evidence="2 3">
    <name type="scientific">Salipaludibacillus aurantiacus</name>
    <dbReference type="NCBI Taxonomy" id="1601833"/>
    <lineage>
        <taxon>Bacteria</taxon>
        <taxon>Bacillati</taxon>
        <taxon>Bacillota</taxon>
        <taxon>Bacilli</taxon>
        <taxon>Bacillales</taxon>
        <taxon>Bacillaceae</taxon>
    </lineage>
</organism>
<dbReference type="OrthoDB" id="2355866at2"/>
<evidence type="ECO:0000313" key="2">
    <source>
        <dbReference type="EMBL" id="SER42358.1"/>
    </source>
</evidence>
<protein>
    <submittedName>
        <fullName evidence="2">Uncharacterized protein</fullName>
    </submittedName>
</protein>
<reference evidence="3" key="1">
    <citation type="submission" date="2016-10" db="EMBL/GenBank/DDBJ databases">
        <authorList>
            <person name="Varghese N."/>
            <person name="Submissions S."/>
        </authorList>
    </citation>
    <scope>NUCLEOTIDE SEQUENCE [LARGE SCALE GENOMIC DNA]</scope>
    <source>
        <strain evidence="3">S9</strain>
    </source>
</reference>
<accession>A0A1H9P2F4</accession>